<dbReference type="PANTHER" id="PTHR43504:SF1">
    <property type="entry name" value="ISOCITRATE DEHYDROGENASE [NADP]"/>
    <property type="match status" value="1"/>
</dbReference>
<evidence type="ECO:0000256" key="3">
    <source>
        <dbReference type="ARBA" id="ARBA00022435"/>
    </source>
</evidence>
<evidence type="ECO:0000256" key="10">
    <source>
        <dbReference type="ARBA" id="ARBA00023554"/>
    </source>
</evidence>
<evidence type="ECO:0000256" key="9">
    <source>
        <dbReference type="ARBA" id="ARBA00023211"/>
    </source>
</evidence>
<dbReference type="RefSeq" id="WP_258569714.1">
    <property type="nucleotide sequence ID" value="NZ_JAKUDN010000002.1"/>
</dbReference>
<keyword evidence="14" id="KW-1185">Reference proteome</keyword>
<dbReference type="NCBIfam" id="TIGR00183">
    <property type="entry name" value="prok_nadp_idh"/>
    <property type="match status" value="1"/>
</dbReference>
<comment type="similarity">
    <text evidence="1">Belongs to the isocitrate and isopropylmalate dehydrogenases family.</text>
</comment>
<accession>A0ABT1L691</accession>
<dbReference type="PROSITE" id="PS00470">
    <property type="entry name" value="IDH_IMDH"/>
    <property type="match status" value="1"/>
</dbReference>
<feature type="domain" description="Isopropylmalate dehydrogenase-like" evidence="12">
    <location>
        <begin position="24"/>
        <end position="404"/>
    </location>
</feature>
<dbReference type="Gene3D" id="3.40.718.10">
    <property type="entry name" value="Isopropylmalate Dehydrogenase"/>
    <property type="match status" value="1"/>
</dbReference>
<keyword evidence="8" id="KW-0560">Oxidoreductase</keyword>
<evidence type="ECO:0000256" key="1">
    <source>
        <dbReference type="ARBA" id="ARBA00007769"/>
    </source>
</evidence>
<evidence type="ECO:0000313" key="14">
    <source>
        <dbReference type="Proteomes" id="UP001320768"/>
    </source>
</evidence>
<evidence type="ECO:0000256" key="4">
    <source>
        <dbReference type="ARBA" id="ARBA00022532"/>
    </source>
</evidence>
<evidence type="ECO:0000256" key="2">
    <source>
        <dbReference type="ARBA" id="ARBA00011738"/>
    </source>
</evidence>
<comment type="subunit">
    <text evidence="2">Homodimer.</text>
</comment>
<dbReference type="EMBL" id="JAKUDN010000002">
    <property type="protein sequence ID" value="MCP8352609.1"/>
    <property type="molecule type" value="Genomic_DNA"/>
</dbReference>
<keyword evidence="7 11" id="KW-0521">NADP</keyword>
<comment type="caution">
    <text evidence="13">The sequence shown here is derived from an EMBL/GenBank/DDBJ whole genome shotgun (WGS) entry which is preliminary data.</text>
</comment>
<protein>
    <recommendedName>
        <fullName evidence="11">Isocitrate dehydrogenase [NADP]</fullName>
        <ecNumber evidence="11">1.1.1.42</ecNumber>
    </recommendedName>
</protein>
<proteinExistence type="inferred from homology"/>
<dbReference type="InterPro" id="IPR004439">
    <property type="entry name" value="Isocitrate_DH_NADP_dimer_prok"/>
</dbReference>
<dbReference type="Pfam" id="PF00180">
    <property type="entry name" value="Iso_dh"/>
    <property type="match status" value="1"/>
</dbReference>
<sequence length="409" mass="45177">MVDSVEKGQQIQWTDSISVPDFPIIPYIEGDGIGSDITPAMLKVVNHAVSKAYGDKRAIEWKEIFAGQKAFDLTGEWLPQDTIDAIEKYHVAIKGPLTTPVGGGIRSLNVALRQKLGLFICQRPVQYFEGVPSPMMHPEKVDITVFRENSEDIYIGIEFKAGDTETKRLLETLKNQYAVDNIARPENTGVGVKLISEHASKRLVRQALQYAISQEKEHVALVHKGNIMKYTEGAFCHWGYDVAVEEFAAKKVEWGYEIENPNNGQKILVTDVIADACFQQVLLKPENFDVIATMNLNGDYLSDALAAQIGGIGIAPGANLSDRDALFEATHGTAPLYAGKNLANPSSLILSAEMMLRHMGWSEAADKLIQGMRLSLKAKEVTQDFARHMEGVEGLSTSDFAQAICRHMR</sequence>
<gene>
    <name evidence="13" type="primary">icd</name>
    <name evidence="13" type="ORF">MKS91_04840</name>
</gene>
<name>A0ABT1L691_9GAMM</name>
<organism evidence="13 14">
    <name type="scientific">Candidatus Synchoanobacter obligatus</name>
    <dbReference type="NCBI Taxonomy" id="2919597"/>
    <lineage>
        <taxon>Bacteria</taxon>
        <taxon>Pseudomonadati</taxon>
        <taxon>Pseudomonadota</taxon>
        <taxon>Gammaproteobacteria</taxon>
        <taxon>Candidatus Comchoanobacterales</taxon>
        <taxon>Candidatus Comchoanobacteraceae</taxon>
        <taxon>Candidatus Synchoanobacter</taxon>
    </lineage>
</organism>
<dbReference type="EC" id="1.1.1.42" evidence="11"/>
<evidence type="ECO:0000256" key="6">
    <source>
        <dbReference type="ARBA" id="ARBA00022842"/>
    </source>
</evidence>
<keyword evidence="6" id="KW-0460">Magnesium</keyword>
<evidence type="ECO:0000259" key="12">
    <source>
        <dbReference type="SMART" id="SM01329"/>
    </source>
</evidence>
<keyword evidence="3 11" id="KW-0329">Glyoxylate bypass</keyword>
<dbReference type="PANTHER" id="PTHR43504">
    <property type="entry name" value="ISOCITRATE DEHYDROGENASE [NADP]"/>
    <property type="match status" value="1"/>
</dbReference>
<evidence type="ECO:0000256" key="11">
    <source>
        <dbReference type="RuleBase" id="RU004446"/>
    </source>
</evidence>
<keyword evidence="4 11" id="KW-0816">Tricarboxylic acid cycle</keyword>
<evidence type="ECO:0000256" key="7">
    <source>
        <dbReference type="ARBA" id="ARBA00022857"/>
    </source>
</evidence>
<reference evidence="13 14" key="1">
    <citation type="journal article" date="2022" name="Nat. Microbiol.">
        <title>The microbiome of a bacterivorous marine choanoflagellate contains a resource-demanding obligate bacterial associate.</title>
        <authorList>
            <person name="Needham D.M."/>
            <person name="Poirier C."/>
            <person name="Bachy C."/>
            <person name="George E.E."/>
            <person name="Wilken S."/>
            <person name="Yung C.C.M."/>
            <person name="Limardo A.J."/>
            <person name="Morando M."/>
            <person name="Sudek L."/>
            <person name="Malmstrom R.R."/>
            <person name="Keeling P.J."/>
            <person name="Santoro A.E."/>
            <person name="Worden A.Z."/>
        </authorList>
    </citation>
    <scope>NUCLEOTIDE SEQUENCE [LARGE SCALE GENOMIC DNA]</scope>
    <source>
        <strain evidence="13 14">Comchoano-2</strain>
    </source>
</reference>
<dbReference type="SUPFAM" id="SSF53659">
    <property type="entry name" value="Isocitrate/Isopropylmalate dehydrogenase-like"/>
    <property type="match status" value="1"/>
</dbReference>
<dbReference type="SMART" id="SM01329">
    <property type="entry name" value="Iso_dh"/>
    <property type="match status" value="1"/>
</dbReference>
<dbReference type="Proteomes" id="UP001320768">
    <property type="component" value="Unassembled WGS sequence"/>
</dbReference>
<comment type="catalytic activity">
    <reaction evidence="10">
        <text>D-threo-isocitrate + NADP(+) = 2-oxoglutarate + CO2 + NADPH</text>
        <dbReference type="Rhea" id="RHEA:19629"/>
        <dbReference type="ChEBI" id="CHEBI:15562"/>
        <dbReference type="ChEBI" id="CHEBI:16526"/>
        <dbReference type="ChEBI" id="CHEBI:16810"/>
        <dbReference type="ChEBI" id="CHEBI:57783"/>
        <dbReference type="ChEBI" id="CHEBI:58349"/>
        <dbReference type="EC" id="1.1.1.42"/>
    </reaction>
</comment>
<evidence type="ECO:0000256" key="5">
    <source>
        <dbReference type="ARBA" id="ARBA00022723"/>
    </source>
</evidence>
<evidence type="ECO:0000313" key="13">
    <source>
        <dbReference type="EMBL" id="MCP8352609.1"/>
    </source>
</evidence>
<keyword evidence="9 11" id="KW-0464">Manganese</keyword>
<dbReference type="NCBIfam" id="NF005425">
    <property type="entry name" value="PRK07006.1"/>
    <property type="match status" value="1"/>
</dbReference>
<comment type="cofactor">
    <cofactor evidence="11">
        <name>Mg(2+)</name>
        <dbReference type="ChEBI" id="CHEBI:18420"/>
    </cofactor>
    <cofactor evidence="11">
        <name>Mn(2+)</name>
        <dbReference type="ChEBI" id="CHEBI:29035"/>
    </cofactor>
</comment>
<keyword evidence="5 11" id="KW-0479">Metal-binding</keyword>
<dbReference type="InterPro" id="IPR024084">
    <property type="entry name" value="IsoPropMal-DH-like_dom"/>
</dbReference>
<evidence type="ECO:0000256" key="8">
    <source>
        <dbReference type="ARBA" id="ARBA00023002"/>
    </source>
</evidence>
<dbReference type="InterPro" id="IPR019818">
    <property type="entry name" value="IsoCit/isopropylmalate_DH_CS"/>
</dbReference>